<evidence type="ECO:0000256" key="1">
    <source>
        <dbReference type="SAM" id="MobiDB-lite"/>
    </source>
</evidence>
<feature type="compositionally biased region" description="Pro residues" evidence="1">
    <location>
        <begin position="46"/>
        <end position="55"/>
    </location>
</feature>
<evidence type="ECO:0000313" key="2">
    <source>
        <dbReference type="EMBL" id="BAD03761.1"/>
    </source>
</evidence>
<sequence length="107" mass="11150">MAATRVVKYSDSGGGSRRRRAVASSTLYHARSGSQPPFPRTGSASPPLPFLPSPPKSGGGEGRRRRCGRRGGWRLRRWDPVTATGAGSDGDGEDGSNHEKGDSGGDG</sequence>
<accession>Q6YZM2</accession>
<evidence type="ECO:0000313" key="3">
    <source>
        <dbReference type="Proteomes" id="UP000000763"/>
    </source>
</evidence>
<reference evidence="3" key="2">
    <citation type="journal article" date="2008" name="Nucleic Acids Res.">
        <title>The rice annotation project database (RAP-DB): 2008 update.</title>
        <authorList>
            <consortium name="The rice annotation project (RAP)"/>
        </authorList>
    </citation>
    <scope>GENOME REANNOTATION</scope>
    <source>
        <strain evidence="3">cv. Nipponbare</strain>
    </source>
</reference>
<name>Q6YZM2_ORYSJ</name>
<organism evidence="2 3">
    <name type="scientific">Oryza sativa subsp. japonica</name>
    <name type="common">Rice</name>
    <dbReference type="NCBI Taxonomy" id="39947"/>
    <lineage>
        <taxon>Eukaryota</taxon>
        <taxon>Viridiplantae</taxon>
        <taxon>Streptophyta</taxon>
        <taxon>Embryophyta</taxon>
        <taxon>Tracheophyta</taxon>
        <taxon>Spermatophyta</taxon>
        <taxon>Magnoliopsida</taxon>
        <taxon>Liliopsida</taxon>
        <taxon>Poales</taxon>
        <taxon>Poaceae</taxon>
        <taxon>BOP clade</taxon>
        <taxon>Oryzoideae</taxon>
        <taxon>Oryzeae</taxon>
        <taxon>Oryzinae</taxon>
        <taxon>Oryza</taxon>
        <taxon>Oryza sativa</taxon>
    </lineage>
</organism>
<dbReference type="EMBL" id="AP005520">
    <property type="protein sequence ID" value="BAD03761.1"/>
    <property type="molecule type" value="Genomic_DNA"/>
</dbReference>
<feature type="compositionally biased region" description="Basic residues" evidence="1">
    <location>
        <begin position="63"/>
        <end position="75"/>
    </location>
</feature>
<dbReference type="AlphaFoldDB" id="Q6YZM2"/>
<gene>
    <name evidence="2" type="primary">P0426E02.21</name>
</gene>
<feature type="compositionally biased region" description="Basic and acidic residues" evidence="1">
    <location>
        <begin position="95"/>
        <end position="107"/>
    </location>
</feature>
<dbReference type="Proteomes" id="UP000000763">
    <property type="component" value="Chromosome 8"/>
</dbReference>
<proteinExistence type="predicted"/>
<reference evidence="3" key="1">
    <citation type="journal article" date="2005" name="Nature">
        <title>The map-based sequence of the rice genome.</title>
        <authorList>
            <consortium name="International rice genome sequencing project (IRGSP)"/>
            <person name="Matsumoto T."/>
            <person name="Wu J."/>
            <person name="Kanamori H."/>
            <person name="Katayose Y."/>
            <person name="Fujisawa M."/>
            <person name="Namiki N."/>
            <person name="Mizuno H."/>
            <person name="Yamamoto K."/>
            <person name="Antonio B.A."/>
            <person name="Baba T."/>
            <person name="Sakata K."/>
            <person name="Nagamura Y."/>
            <person name="Aoki H."/>
            <person name="Arikawa K."/>
            <person name="Arita K."/>
            <person name="Bito T."/>
            <person name="Chiden Y."/>
            <person name="Fujitsuka N."/>
            <person name="Fukunaka R."/>
            <person name="Hamada M."/>
            <person name="Harada C."/>
            <person name="Hayashi A."/>
            <person name="Hijishita S."/>
            <person name="Honda M."/>
            <person name="Hosokawa S."/>
            <person name="Ichikawa Y."/>
            <person name="Idonuma A."/>
            <person name="Iijima M."/>
            <person name="Ikeda M."/>
            <person name="Ikeno M."/>
            <person name="Ito K."/>
            <person name="Ito S."/>
            <person name="Ito T."/>
            <person name="Ito Y."/>
            <person name="Ito Y."/>
            <person name="Iwabuchi A."/>
            <person name="Kamiya K."/>
            <person name="Karasawa W."/>
            <person name="Kurita K."/>
            <person name="Katagiri S."/>
            <person name="Kikuta A."/>
            <person name="Kobayashi H."/>
            <person name="Kobayashi N."/>
            <person name="Machita K."/>
            <person name="Maehara T."/>
            <person name="Masukawa M."/>
            <person name="Mizubayashi T."/>
            <person name="Mukai Y."/>
            <person name="Nagasaki H."/>
            <person name="Nagata Y."/>
            <person name="Naito S."/>
            <person name="Nakashima M."/>
            <person name="Nakama Y."/>
            <person name="Nakamichi Y."/>
            <person name="Nakamura M."/>
            <person name="Meguro A."/>
            <person name="Negishi M."/>
            <person name="Ohta I."/>
            <person name="Ohta T."/>
            <person name="Okamoto M."/>
            <person name="Ono N."/>
            <person name="Saji S."/>
            <person name="Sakaguchi M."/>
            <person name="Sakai K."/>
            <person name="Shibata M."/>
            <person name="Shimokawa T."/>
            <person name="Song J."/>
            <person name="Takazaki Y."/>
            <person name="Terasawa K."/>
            <person name="Tsugane M."/>
            <person name="Tsuji K."/>
            <person name="Ueda S."/>
            <person name="Waki K."/>
            <person name="Yamagata H."/>
            <person name="Yamamoto M."/>
            <person name="Yamamoto S."/>
            <person name="Yamane H."/>
            <person name="Yoshiki S."/>
            <person name="Yoshihara R."/>
            <person name="Yukawa K."/>
            <person name="Zhong H."/>
            <person name="Yano M."/>
            <person name="Yuan Q."/>
            <person name="Ouyang S."/>
            <person name="Liu J."/>
            <person name="Jones K.M."/>
            <person name="Gansberger K."/>
            <person name="Moffat K."/>
            <person name="Hill J."/>
            <person name="Bera J."/>
            <person name="Fadrosh D."/>
            <person name="Jin S."/>
            <person name="Johri S."/>
            <person name="Kim M."/>
            <person name="Overton L."/>
            <person name="Reardon M."/>
            <person name="Tsitrin T."/>
            <person name="Vuong H."/>
            <person name="Weaver B."/>
            <person name="Ciecko A."/>
            <person name="Tallon L."/>
            <person name="Jackson J."/>
            <person name="Pai G."/>
            <person name="Aken S.V."/>
            <person name="Utterback T."/>
            <person name="Reidmuller S."/>
            <person name="Feldblyum T."/>
            <person name="Hsiao J."/>
            <person name="Zismann V."/>
            <person name="Iobst S."/>
            <person name="de Vazeille A.R."/>
            <person name="Buell C.R."/>
            <person name="Ying K."/>
            <person name="Li Y."/>
            <person name="Lu T."/>
            <person name="Huang Y."/>
            <person name="Zhao Q."/>
            <person name="Feng Q."/>
            <person name="Zhang L."/>
            <person name="Zhu J."/>
            <person name="Weng Q."/>
            <person name="Mu J."/>
            <person name="Lu Y."/>
            <person name="Fan D."/>
            <person name="Liu Y."/>
            <person name="Guan J."/>
            <person name="Zhang Y."/>
            <person name="Yu S."/>
            <person name="Liu X."/>
            <person name="Zhang Y."/>
            <person name="Hong G."/>
            <person name="Han B."/>
            <person name="Choisne N."/>
            <person name="Demange N."/>
            <person name="Orjeda G."/>
            <person name="Samain S."/>
            <person name="Cattolico L."/>
            <person name="Pelletier E."/>
            <person name="Couloux A."/>
            <person name="Segurens B."/>
            <person name="Wincker P."/>
            <person name="D'Hont A."/>
            <person name="Scarpelli C."/>
            <person name="Weissenbach J."/>
            <person name="Salanoubat M."/>
            <person name="Quetier F."/>
            <person name="Yu Y."/>
            <person name="Kim H.R."/>
            <person name="Rambo T."/>
            <person name="Currie J."/>
            <person name="Collura K."/>
            <person name="Luo M."/>
            <person name="Yang T."/>
            <person name="Ammiraju J.S.S."/>
            <person name="Engler F."/>
            <person name="Soderlund C."/>
            <person name="Wing R.A."/>
            <person name="Palmer L.E."/>
            <person name="de la Bastide M."/>
            <person name="Spiegel L."/>
            <person name="Nascimento L."/>
            <person name="Zutavern T."/>
            <person name="O'Shaughnessy A."/>
            <person name="Dike S."/>
            <person name="Dedhia N."/>
            <person name="Preston R."/>
            <person name="Balija V."/>
            <person name="McCombie W.R."/>
            <person name="Chow T."/>
            <person name="Chen H."/>
            <person name="Chung M."/>
            <person name="Chen C."/>
            <person name="Shaw J."/>
            <person name="Wu H."/>
            <person name="Hsiao K."/>
            <person name="Chao Y."/>
            <person name="Chu M."/>
            <person name="Cheng C."/>
            <person name="Hour A."/>
            <person name="Lee P."/>
            <person name="Lin S."/>
            <person name="Lin Y."/>
            <person name="Liou J."/>
            <person name="Liu S."/>
            <person name="Hsing Y."/>
            <person name="Raghuvanshi S."/>
            <person name="Mohanty A."/>
            <person name="Bharti A.K."/>
            <person name="Gaur A."/>
            <person name="Gupta V."/>
            <person name="Kumar D."/>
            <person name="Ravi V."/>
            <person name="Vij S."/>
            <person name="Kapur A."/>
            <person name="Khurana P."/>
            <person name="Khurana P."/>
            <person name="Khurana J.P."/>
            <person name="Tyagi A.K."/>
            <person name="Gaikwad K."/>
            <person name="Singh A."/>
            <person name="Dalal V."/>
            <person name="Srivastava S."/>
            <person name="Dixit A."/>
            <person name="Pal A.K."/>
            <person name="Ghazi I.A."/>
            <person name="Yadav M."/>
            <person name="Pandit A."/>
            <person name="Bhargava A."/>
            <person name="Sureshbabu K."/>
            <person name="Batra K."/>
            <person name="Sharma T.R."/>
            <person name="Mohapatra T."/>
            <person name="Singh N.K."/>
            <person name="Messing J."/>
            <person name="Nelson A.B."/>
            <person name="Fuks G."/>
            <person name="Kavchok S."/>
            <person name="Keizer G."/>
            <person name="Linton E."/>
            <person name="Llaca V."/>
            <person name="Song R."/>
            <person name="Tanyolac B."/>
            <person name="Young S."/>
            <person name="Ho-Il K."/>
            <person name="Hahn J.H."/>
            <person name="Sangsakoo G."/>
            <person name="Vanavichit A."/>
            <person name="de Mattos Luiz.A.T."/>
            <person name="Zimmer P.D."/>
            <person name="Malone G."/>
            <person name="Dellagostin O."/>
            <person name="de Oliveira A.C."/>
            <person name="Bevan M."/>
            <person name="Bancroft I."/>
            <person name="Minx P."/>
            <person name="Cordum H."/>
            <person name="Wilson R."/>
            <person name="Cheng Z."/>
            <person name="Jin W."/>
            <person name="Jiang J."/>
            <person name="Leong S.A."/>
            <person name="Iwama H."/>
            <person name="Gojobori T."/>
            <person name="Itoh T."/>
            <person name="Niimura Y."/>
            <person name="Fujii Y."/>
            <person name="Habara T."/>
            <person name="Sakai H."/>
            <person name="Sato Y."/>
            <person name="Wilson G."/>
            <person name="Kumar K."/>
            <person name="McCouch S."/>
            <person name="Juretic N."/>
            <person name="Hoen D."/>
            <person name="Wright S."/>
            <person name="Bruskiewich R."/>
            <person name="Bureau T."/>
            <person name="Miyao A."/>
            <person name="Hirochika H."/>
            <person name="Nishikawa T."/>
            <person name="Kadowaki K."/>
            <person name="Sugiura M."/>
            <person name="Burr B."/>
            <person name="Sasaki T."/>
        </authorList>
    </citation>
    <scope>NUCLEOTIDE SEQUENCE [LARGE SCALE GENOMIC DNA]</scope>
    <source>
        <strain evidence="3">cv. Nipponbare</strain>
    </source>
</reference>
<protein>
    <submittedName>
        <fullName evidence="2">Uncharacterized protein</fullName>
    </submittedName>
</protein>
<feature type="region of interest" description="Disordered" evidence="1">
    <location>
        <begin position="1"/>
        <end position="107"/>
    </location>
</feature>